<dbReference type="EMBL" id="CABPRJ010001436">
    <property type="protein sequence ID" value="VVC36761.1"/>
    <property type="molecule type" value="Genomic_DNA"/>
</dbReference>
<evidence type="ECO:0000313" key="2">
    <source>
        <dbReference type="Proteomes" id="UP000325440"/>
    </source>
</evidence>
<keyword evidence="2" id="KW-1185">Reference proteome</keyword>
<name>A0A5E4MZ19_9HEMI</name>
<sequence length="257" mass="27923">MDIRNSVLSVATGENGRFLLDAVELATYTYWISSRNGDLLSMEFNDHFTDLSKKPTWFRVNVENCCSLWIAATEARRLIGEARNSTAKAYWTKVCDTLGSLYELHPSVLAPPYTDPVGYGDSRDGSPPVPVADLDDLSGAVESSMAAASPIADIKSGTAVKRAREPAVRLRDAPLRKLDCGDSVVPDVGSSDSFTGTPPVPSKPSGWNRFRETVGKCLRRCHSFVAIGGGTEPAPVDHKLMFVTGALLFVCVHQRLF</sequence>
<organism evidence="1 2">
    <name type="scientific">Cinara cedri</name>
    <dbReference type="NCBI Taxonomy" id="506608"/>
    <lineage>
        <taxon>Eukaryota</taxon>
        <taxon>Metazoa</taxon>
        <taxon>Ecdysozoa</taxon>
        <taxon>Arthropoda</taxon>
        <taxon>Hexapoda</taxon>
        <taxon>Insecta</taxon>
        <taxon>Pterygota</taxon>
        <taxon>Neoptera</taxon>
        <taxon>Paraneoptera</taxon>
        <taxon>Hemiptera</taxon>
        <taxon>Sternorrhyncha</taxon>
        <taxon>Aphidomorpha</taxon>
        <taxon>Aphidoidea</taxon>
        <taxon>Aphididae</taxon>
        <taxon>Lachninae</taxon>
        <taxon>Cinara</taxon>
    </lineage>
</organism>
<gene>
    <name evidence="1" type="ORF">CINCED_3A010042</name>
</gene>
<dbReference type="Proteomes" id="UP000325440">
    <property type="component" value="Unassembled WGS sequence"/>
</dbReference>
<accession>A0A5E4MZ19</accession>
<proteinExistence type="predicted"/>
<protein>
    <submittedName>
        <fullName evidence="1">Uncharacterized protein</fullName>
    </submittedName>
</protein>
<evidence type="ECO:0000313" key="1">
    <source>
        <dbReference type="EMBL" id="VVC36761.1"/>
    </source>
</evidence>
<reference evidence="1 2" key="1">
    <citation type="submission" date="2019-08" db="EMBL/GenBank/DDBJ databases">
        <authorList>
            <person name="Alioto T."/>
            <person name="Alioto T."/>
            <person name="Gomez Garrido J."/>
        </authorList>
    </citation>
    <scope>NUCLEOTIDE SEQUENCE [LARGE SCALE GENOMIC DNA]</scope>
</reference>
<dbReference type="AlphaFoldDB" id="A0A5E4MZ19"/>